<accession>A0A8D0A787</accession>
<dbReference type="CDD" id="cd00200">
    <property type="entry name" value="WD40"/>
    <property type="match status" value="1"/>
</dbReference>
<dbReference type="Ensembl" id="ENSSLUT00000051374.1">
    <property type="protein sequence ID" value="ENSSLUP00000049887.1"/>
    <property type="gene ID" value="ENSSLUG00000021117.1"/>
</dbReference>
<sequence length="826" mass="93801">DPDDFSEPILKVCFNTILCIICILTLNTRYISFLTKQGWSKTEDVVQTLLQLHRASCLEKLGDQTAMIAANLQSRLARSSFDKNCFQSVAEMPHMECAVEMVMPLVCNPGHVCITDESLYFQPLNGYPEQVIQIQLHRVRRIYKRRHGLRPLGLEVFCTENDFCSDIYLKFYNTADRDEIYYYIASFLENHMMEHTAESYMLQWQRGHLSNYQYLLHLNNLADRSCNDLSQYPIFPWVIADYTSAQLDMTNAATFRDLSKPVGALNKERLDRLLARYRGMPEPRFLYGSHYSSPGYVLFYLVRVAPEHMLCLQNGRYDHADRMFNSICDTWKNCLEGATDFKELIPEFYGDDCSFLENKRSLGLGRRQNGSLVGDVVLPAWASDTRDFLQKHKTALESQYVSENLHEWIDLVFGFKQRGSEAVAAHNVFHPLTYEGGIDCDSIEDPDQRIAMLTQILEFGQTPKQLFTIPHPQRITPRFHNITRSPSSNSPVSDLSPASQSEDSSFEDLTEESRKLAWANMGNLKPLSSHKIHKDNVKFLHCGVVLSFLYHSAVSIFIPDSTLKMFSKELKDFQRSMSFSNMALSSCLMLENGKTVVCSSWDNNVYFYSIPYGRRQDTLMGHDDAVSEMCWFDDRLYTASWDSTVKVWQCASDSSSRHKRSQFQLLAELEHDAGVNTIGLNPAGTLLASGCKDGTVTIWDTSSYGTLQQVHCHTGTIHHMAFSPDSRHVLSVGADSCMKVLDVQTGMVISSVKAEEEQRCFCWDGNSVLCGGQSGDLLLWDLLSNTVTQRIPAHSGAVTALWMSELCSTVITGGEDRQIILWKLQS</sequence>
<dbReference type="Pfam" id="PF02893">
    <property type="entry name" value="GRAM"/>
    <property type="match status" value="1"/>
</dbReference>
<evidence type="ECO:0000313" key="8">
    <source>
        <dbReference type="Proteomes" id="UP000694568"/>
    </source>
</evidence>
<feature type="domain" description="BEACH" evidence="5">
    <location>
        <begin position="189"/>
        <end position="474"/>
    </location>
</feature>
<dbReference type="PROSITE" id="PS00678">
    <property type="entry name" value="WD_REPEATS_1"/>
    <property type="match status" value="1"/>
</dbReference>
<protein>
    <submittedName>
        <fullName evidence="7">Neutral sphingomyelinase activation associated factor</fullName>
    </submittedName>
</protein>
<evidence type="ECO:0000256" key="1">
    <source>
        <dbReference type="ARBA" id="ARBA00022574"/>
    </source>
</evidence>
<name>A0A8D0A787_SANLU</name>
<dbReference type="PANTHER" id="PTHR13743">
    <property type="entry name" value="BEIGE/BEACH-RELATED"/>
    <property type="match status" value="1"/>
</dbReference>
<evidence type="ECO:0000256" key="3">
    <source>
        <dbReference type="PROSITE-ProRule" id="PRU00221"/>
    </source>
</evidence>
<dbReference type="AlphaFoldDB" id="A0A8D0A787"/>
<gene>
    <name evidence="7" type="primary">nsmaf</name>
</gene>
<feature type="domain" description="BEACH-type PH" evidence="6">
    <location>
        <begin position="88"/>
        <end position="185"/>
    </location>
</feature>
<dbReference type="Gene3D" id="2.30.29.30">
    <property type="entry name" value="Pleckstrin-homology domain (PH domain)/Phosphotyrosine-binding domain (PTB)"/>
    <property type="match status" value="1"/>
</dbReference>
<keyword evidence="8" id="KW-1185">Reference proteome</keyword>
<evidence type="ECO:0000259" key="5">
    <source>
        <dbReference type="PROSITE" id="PS50197"/>
    </source>
</evidence>
<dbReference type="SUPFAM" id="SSF81837">
    <property type="entry name" value="BEACH domain"/>
    <property type="match status" value="1"/>
</dbReference>
<dbReference type="CDD" id="cd06071">
    <property type="entry name" value="Beach"/>
    <property type="match status" value="1"/>
</dbReference>
<evidence type="ECO:0000259" key="6">
    <source>
        <dbReference type="PROSITE" id="PS51783"/>
    </source>
</evidence>
<dbReference type="InterPro" id="IPR036372">
    <property type="entry name" value="BEACH_dom_sf"/>
</dbReference>
<dbReference type="Gene3D" id="1.10.1540.10">
    <property type="entry name" value="BEACH domain"/>
    <property type="match status" value="1"/>
</dbReference>
<evidence type="ECO:0000313" key="7">
    <source>
        <dbReference type="Ensembl" id="ENSSLUP00000049887.1"/>
    </source>
</evidence>
<feature type="compositionally biased region" description="Low complexity" evidence="4">
    <location>
        <begin position="485"/>
        <end position="499"/>
    </location>
</feature>
<organism evidence="7 8">
    <name type="scientific">Sander lucioperca</name>
    <name type="common">Pike-perch</name>
    <name type="synonym">Perca lucioperca</name>
    <dbReference type="NCBI Taxonomy" id="283035"/>
    <lineage>
        <taxon>Eukaryota</taxon>
        <taxon>Metazoa</taxon>
        <taxon>Chordata</taxon>
        <taxon>Craniata</taxon>
        <taxon>Vertebrata</taxon>
        <taxon>Euteleostomi</taxon>
        <taxon>Actinopterygii</taxon>
        <taxon>Neopterygii</taxon>
        <taxon>Teleostei</taxon>
        <taxon>Neoteleostei</taxon>
        <taxon>Acanthomorphata</taxon>
        <taxon>Eupercaria</taxon>
        <taxon>Perciformes</taxon>
        <taxon>Percoidei</taxon>
        <taxon>Percidae</taxon>
        <taxon>Luciopercinae</taxon>
        <taxon>Sander</taxon>
    </lineage>
</organism>
<feature type="region of interest" description="Disordered" evidence="4">
    <location>
        <begin position="478"/>
        <end position="506"/>
    </location>
</feature>
<dbReference type="InterPro" id="IPR019775">
    <property type="entry name" value="WD40_repeat_CS"/>
</dbReference>
<feature type="repeat" description="WD" evidence="3">
    <location>
        <begin position="710"/>
        <end position="751"/>
    </location>
</feature>
<evidence type="ECO:0000256" key="2">
    <source>
        <dbReference type="ARBA" id="ARBA00022737"/>
    </source>
</evidence>
<dbReference type="GeneTree" id="ENSGT00940000155059"/>
<dbReference type="Pfam" id="PF00400">
    <property type="entry name" value="WD40"/>
    <property type="match status" value="4"/>
</dbReference>
<dbReference type="InterPro" id="IPR015943">
    <property type="entry name" value="WD40/YVTN_repeat-like_dom_sf"/>
</dbReference>
<feature type="repeat" description="WD" evidence="3">
    <location>
        <begin position="668"/>
        <end position="709"/>
    </location>
</feature>
<dbReference type="SUPFAM" id="SSF50729">
    <property type="entry name" value="PH domain-like"/>
    <property type="match status" value="1"/>
</dbReference>
<dbReference type="PROSITE" id="PS51783">
    <property type="entry name" value="PH_BEACH"/>
    <property type="match status" value="1"/>
</dbReference>
<dbReference type="PROSITE" id="PS50294">
    <property type="entry name" value="WD_REPEATS_REGION"/>
    <property type="match status" value="3"/>
</dbReference>
<dbReference type="Pfam" id="PF02138">
    <property type="entry name" value="Beach"/>
    <property type="match status" value="1"/>
</dbReference>
<dbReference type="InterPro" id="IPR023362">
    <property type="entry name" value="PH-BEACH_dom"/>
</dbReference>
<dbReference type="SMART" id="SM01026">
    <property type="entry name" value="Beach"/>
    <property type="match status" value="1"/>
</dbReference>
<feature type="repeat" description="WD" evidence="3">
    <location>
        <begin position="791"/>
        <end position="826"/>
    </location>
</feature>
<reference evidence="7" key="2">
    <citation type="submission" date="2025-09" db="UniProtKB">
        <authorList>
            <consortium name="Ensembl"/>
        </authorList>
    </citation>
    <scope>IDENTIFICATION</scope>
</reference>
<dbReference type="PROSITE" id="PS50082">
    <property type="entry name" value="WD_REPEATS_2"/>
    <property type="match status" value="4"/>
</dbReference>
<dbReference type="FunFam" id="1.10.1540.10:FF:000001">
    <property type="entry name" value="neurobeachin isoform X1"/>
    <property type="match status" value="1"/>
</dbReference>
<dbReference type="InterPro" id="IPR000409">
    <property type="entry name" value="BEACH_dom"/>
</dbReference>
<dbReference type="SUPFAM" id="SSF50978">
    <property type="entry name" value="WD40 repeat-like"/>
    <property type="match status" value="1"/>
</dbReference>
<proteinExistence type="predicted"/>
<dbReference type="PANTHER" id="PTHR13743:SF123">
    <property type="entry name" value="PROTEIN FAN"/>
    <property type="match status" value="1"/>
</dbReference>
<reference evidence="7" key="1">
    <citation type="submission" date="2025-08" db="UniProtKB">
        <authorList>
            <consortium name="Ensembl"/>
        </authorList>
    </citation>
    <scope>IDENTIFICATION</scope>
</reference>
<dbReference type="InterPro" id="IPR050865">
    <property type="entry name" value="BEACH_Domain"/>
</dbReference>
<dbReference type="PROSITE" id="PS50197">
    <property type="entry name" value="BEACH"/>
    <property type="match status" value="1"/>
</dbReference>
<dbReference type="SMART" id="SM00320">
    <property type="entry name" value="WD40"/>
    <property type="match status" value="6"/>
</dbReference>
<dbReference type="InterPro" id="IPR011993">
    <property type="entry name" value="PH-like_dom_sf"/>
</dbReference>
<evidence type="ECO:0000256" key="4">
    <source>
        <dbReference type="SAM" id="MobiDB-lite"/>
    </source>
</evidence>
<dbReference type="InterPro" id="IPR001680">
    <property type="entry name" value="WD40_rpt"/>
</dbReference>
<feature type="repeat" description="WD" evidence="3">
    <location>
        <begin position="619"/>
        <end position="658"/>
    </location>
</feature>
<dbReference type="InterPro" id="IPR036322">
    <property type="entry name" value="WD40_repeat_dom_sf"/>
</dbReference>
<dbReference type="Proteomes" id="UP000694568">
    <property type="component" value="Unplaced"/>
</dbReference>
<keyword evidence="1 3" id="KW-0853">WD repeat</keyword>
<dbReference type="InterPro" id="IPR004182">
    <property type="entry name" value="GRAM"/>
</dbReference>
<keyword evidence="2" id="KW-0677">Repeat</keyword>
<dbReference type="Gene3D" id="2.130.10.10">
    <property type="entry name" value="YVTN repeat-like/Quinoprotein amine dehydrogenase"/>
    <property type="match status" value="2"/>
</dbReference>